<dbReference type="PROSITE" id="PS50949">
    <property type="entry name" value="HTH_GNTR"/>
    <property type="match status" value="1"/>
</dbReference>
<dbReference type="Gene3D" id="1.10.10.10">
    <property type="entry name" value="Winged helix-like DNA-binding domain superfamily/Winged helix DNA-binding domain"/>
    <property type="match status" value="1"/>
</dbReference>
<evidence type="ECO:0000259" key="4">
    <source>
        <dbReference type="PROSITE" id="PS50949"/>
    </source>
</evidence>
<dbReference type="AlphaFoldDB" id="A0A926EER0"/>
<proteinExistence type="predicted"/>
<feature type="domain" description="HTH gntR-type" evidence="4">
    <location>
        <begin position="10"/>
        <end position="78"/>
    </location>
</feature>
<keyword evidence="6" id="KW-1185">Reference proteome</keyword>
<evidence type="ECO:0000313" key="5">
    <source>
        <dbReference type="EMBL" id="MBC8570819.1"/>
    </source>
</evidence>
<dbReference type="SUPFAM" id="SSF46785">
    <property type="entry name" value="Winged helix' DNA-binding domain"/>
    <property type="match status" value="1"/>
</dbReference>
<sequence>MITLDMHSRVPIYEQLCQRVTELVAAGALEPGDQLPSVRLLARDLGVNPNTVNKAYQELERKGVICSVAGKGSFVSTAQEVSIVLQKKLLEEYGGICQACKKVGIQSSALAAILEQTFAQEGE</sequence>
<dbReference type="PANTHER" id="PTHR38445:SF9">
    <property type="entry name" value="HTH-TYPE TRANSCRIPTIONAL REPRESSOR YTRA"/>
    <property type="match status" value="1"/>
</dbReference>
<dbReference type="EMBL" id="JACRTC010000005">
    <property type="protein sequence ID" value="MBC8570819.1"/>
    <property type="molecule type" value="Genomic_DNA"/>
</dbReference>
<dbReference type="Proteomes" id="UP000660861">
    <property type="component" value="Unassembled WGS sequence"/>
</dbReference>
<evidence type="ECO:0000313" key="6">
    <source>
        <dbReference type="Proteomes" id="UP000660861"/>
    </source>
</evidence>
<evidence type="ECO:0000256" key="1">
    <source>
        <dbReference type="ARBA" id="ARBA00023015"/>
    </source>
</evidence>
<dbReference type="GO" id="GO:0003677">
    <property type="term" value="F:DNA binding"/>
    <property type="evidence" value="ECO:0007669"/>
    <property type="project" value="UniProtKB-KW"/>
</dbReference>
<comment type="caution">
    <text evidence="5">The sequence shown here is derived from an EMBL/GenBank/DDBJ whole genome shotgun (WGS) entry which is preliminary data.</text>
</comment>
<evidence type="ECO:0000256" key="3">
    <source>
        <dbReference type="ARBA" id="ARBA00023163"/>
    </source>
</evidence>
<keyword evidence="1" id="KW-0805">Transcription regulation</keyword>
<dbReference type="PANTHER" id="PTHR38445">
    <property type="entry name" value="HTH-TYPE TRANSCRIPTIONAL REPRESSOR YTRA"/>
    <property type="match status" value="1"/>
</dbReference>
<dbReference type="Pfam" id="PF00392">
    <property type="entry name" value="GntR"/>
    <property type="match status" value="1"/>
</dbReference>
<gene>
    <name evidence="5" type="ORF">H8709_08260</name>
</gene>
<dbReference type="InterPro" id="IPR036390">
    <property type="entry name" value="WH_DNA-bd_sf"/>
</dbReference>
<reference evidence="5" key="1">
    <citation type="submission" date="2020-08" db="EMBL/GenBank/DDBJ databases">
        <title>Genome public.</title>
        <authorList>
            <person name="Liu C."/>
            <person name="Sun Q."/>
        </authorList>
    </citation>
    <scope>NUCLEOTIDE SEQUENCE</scope>
    <source>
        <strain evidence="5">NSJ-54</strain>
    </source>
</reference>
<protein>
    <submittedName>
        <fullName evidence="5">GntR family transcriptional regulator</fullName>
    </submittedName>
</protein>
<dbReference type="GO" id="GO:0003700">
    <property type="term" value="F:DNA-binding transcription factor activity"/>
    <property type="evidence" value="ECO:0007669"/>
    <property type="project" value="InterPro"/>
</dbReference>
<dbReference type="InterPro" id="IPR036388">
    <property type="entry name" value="WH-like_DNA-bd_sf"/>
</dbReference>
<keyword evidence="2" id="KW-0238">DNA-binding</keyword>
<dbReference type="InterPro" id="IPR000524">
    <property type="entry name" value="Tscrpt_reg_HTH_GntR"/>
</dbReference>
<dbReference type="CDD" id="cd07377">
    <property type="entry name" value="WHTH_GntR"/>
    <property type="match status" value="1"/>
</dbReference>
<dbReference type="SMART" id="SM00345">
    <property type="entry name" value="HTH_GNTR"/>
    <property type="match status" value="1"/>
</dbReference>
<accession>A0A926EER0</accession>
<keyword evidence="3" id="KW-0804">Transcription</keyword>
<organism evidence="5 6">
    <name type="scientific">Zongyangia hominis</name>
    <dbReference type="NCBI Taxonomy" id="2763677"/>
    <lineage>
        <taxon>Bacteria</taxon>
        <taxon>Bacillati</taxon>
        <taxon>Bacillota</taxon>
        <taxon>Clostridia</taxon>
        <taxon>Eubacteriales</taxon>
        <taxon>Oscillospiraceae</taxon>
        <taxon>Zongyangia</taxon>
    </lineage>
</organism>
<name>A0A926EER0_9FIRM</name>
<evidence type="ECO:0000256" key="2">
    <source>
        <dbReference type="ARBA" id="ARBA00023125"/>
    </source>
</evidence>